<gene>
    <name evidence="2" type="ORF">D7044_01005</name>
</gene>
<sequence>MNRIARRTLVAGAAAGLLAASVAGATPAAAASHGATALCGISALPYPADASRATADAIDPTGRFIAGSGLRVSDTGSQPLLLIWMRGELTTVESPIVDTVADVNARGVVIGNGYGDGTGLPWRYRGGKVEPLPLPSTGGARVSAINRAGDIVGTGQDPQTGGTVALLWPAARPGTVEVLDAPADAVAEGINDDGTVVGTAGAFDEWTTWLRRPDGTVEPLTVPGARIAFAAAAAGQWAVGQADLGGMSPANIRWNLRDGSYSELSAELPWLEDVNARGVAVGSDRVSVGATSRVLPGSGERTSVGTRAIADNGSIVGFRNSYGQVTPVRWTGC</sequence>
<organism evidence="2 3">
    <name type="scientific">Micromonospora musae</name>
    <dbReference type="NCBI Taxonomy" id="1894970"/>
    <lineage>
        <taxon>Bacteria</taxon>
        <taxon>Bacillati</taxon>
        <taxon>Actinomycetota</taxon>
        <taxon>Actinomycetes</taxon>
        <taxon>Micromonosporales</taxon>
        <taxon>Micromonosporaceae</taxon>
        <taxon>Micromonospora</taxon>
    </lineage>
</organism>
<evidence type="ECO:0000256" key="1">
    <source>
        <dbReference type="SAM" id="SignalP"/>
    </source>
</evidence>
<feature type="chain" id="PRO_5039444375" description="HAF repeat-containing protein" evidence="1">
    <location>
        <begin position="26"/>
        <end position="333"/>
    </location>
</feature>
<dbReference type="PROSITE" id="PS51318">
    <property type="entry name" value="TAT"/>
    <property type="match status" value="1"/>
</dbReference>
<dbReference type="AlphaFoldDB" id="A0A3A9YN47"/>
<evidence type="ECO:0000313" key="2">
    <source>
        <dbReference type="EMBL" id="RKN36267.1"/>
    </source>
</evidence>
<feature type="signal peptide" evidence="1">
    <location>
        <begin position="1"/>
        <end position="25"/>
    </location>
</feature>
<dbReference type="InterPro" id="IPR006311">
    <property type="entry name" value="TAT_signal"/>
</dbReference>
<accession>A0A3A9YN47</accession>
<keyword evidence="1" id="KW-0732">Signal</keyword>
<evidence type="ECO:0000313" key="3">
    <source>
        <dbReference type="Proteomes" id="UP000275865"/>
    </source>
</evidence>
<comment type="caution">
    <text evidence="2">The sequence shown here is derived from an EMBL/GenBank/DDBJ whole genome shotgun (WGS) entry which is preliminary data.</text>
</comment>
<reference evidence="2 3" key="1">
    <citation type="submission" date="2018-09" db="EMBL/GenBank/DDBJ databases">
        <title>Micromonospora sp. nov. MS1-9, isolated from a root of Musa sp.</title>
        <authorList>
            <person name="Kuncharoen N."/>
            <person name="Kudo T."/>
            <person name="Ohkuma M."/>
            <person name="Yuki M."/>
            <person name="Tanasupawat S."/>
        </authorList>
    </citation>
    <scope>NUCLEOTIDE SEQUENCE [LARGE SCALE GENOMIC DNA]</scope>
    <source>
        <strain evidence="2 3">MS1-9</strain>
    </source>
</reference>
<dbReference type="RefSeq" id="WP_120687657.1">
    <property type="nucleotide sequence ID" value="NZ_RAZT01000001.1"/>
</dbReference>
<name>A0A3A9YN47_9ACTN</name>
<proteinExistence type="predicted"/>
<dbReference type="EMBL" id="RAZT01000001">
    <property type="protein sequence ID" value="RKN36267.1"/>
    <property type="molecule type" value="Genomic_DNA"/>
</dbReference>
<protein>
    <recommendedName>
        <fullName evidence="4">HAF repeat-containing protein</fullName>
    </recommendedName>
</protein>
<dbReference type="Proteomes" id="UP000275865">
    <property type="component" value="Unassembled WGS sequence"/>
</dbReference>
<evidence type="ECO:0008006" key="4">
    <source>
        <dbReference type="Google" id="ProtNLM"/>
    </source>
</evidence>